<dbReference type="AlphaFoldDB" id="A0A8J4M3E1"/>
<evidence type="ECO:0000313" key="2">
    <source>
        <dbReference type="Proteomes" id="UP000677918"/>
    </source>
</evidence>
<sequence>MHIQDQFDQSVREHLQSIPTGVAEALAQTFRDQDVVVLEQLLPEDLRRRMEDEALTILERWGRRRETVIPQTGNTPRCFSSAGRMVIKENGVYIPAFFSSAPIRDFLKKVNGHQDVLPVPYEPEEYLINRQEASGDTHGWHWDDYAFALIWMVESPSPDDGAWIEYVPHTEWNREDKEHCVQRVLDAHPVRRLHVPQGQCYFMKANTTMHRVSPLFGSSRRTVIVFTYASKEDMHKDISHETMEQIWADDIQGSGQTASKQKVFI</sequence>
<dbReference type="InterPro" id="IPR056470">
    <property type="entry name" value="BesD/HalB-like"/>
</dbReference>
<dbReference type="EMBL" id="BOVK01000028">
    <property type="protein sequence ID" value="GIQ69441.1"/>
    <property type="molecule type" value="Genomic_DNA"/>
</dbReference>
<dbReference type="Gene3D" id="2.60.120.620">
    <property type="entry name" value="q2cbj1_9rhob like domain"/>
    <property type="match status" value="1"/>
</dbReference>
<proteinExistence type="predicted"/>
<keyword evidence="2" id="KW-1185">Reference proteome</keyword>
<dbReference type="Proteomes" id="UP000677918">
    <property type="component" value="Unassembled WGS sequence"/>
</dbReference>
<reference evidence="1" key="1">
    <citation type="submission" date="2021-04" db="EMBL/GenBank/DDBJ databases">
        <title>Draft genome sequence of Xylanibacillus composti strain K13.</title>
        <authorList>
            <person name="Uke A."/>
            <person name="Chhe C."/>
            <person name="Baramee S."/>
            <person name="Kosugi A."/>
        </authorList>
    </citation>
    <scope>NUCLEOTIDE SEQUENCE</scope>
    <source>
        <strain evidence="1">K13</strain>
    </source>
</reference>
<organism evidence="1 2">
    <name type="scientific">Xylanibacillus composti</name>
    <dbReference type="NCBI Taxonomy" id="1572762"/>
    <lineage>
        <taxon>Bacteria</taxon>
        <taxon>Bacillati</taxon>
        <taxon>Bacillota</taxon>
        <taxon>Bacilli</taxon>
        <taxon>Bacillales</taxon>
        <taxon>Paenibacillaceae</taxon>
        <taxon>Xylanibacillus</taxon>
    </lineage>
</organism>
<name>A0A8J4M3E1_9BACL</name>
<evidence type="ECO:0008006" key="3">
    <source>
        <dbReference type="Google" id="ProtNLM"/>
    </source>
</evidence>
<evidence type="ECO:0000313" key="1">
    <source>
        <dbReference type="EMBL" id="GIQ69441.1"/>
    </source>
</evidence>
<comment type="caution">
    <text evidence="1">The sequence shown here is derived from an EMBL/GenBank/DDBJ whole genome shotgun (WGS) entry which is preliminary data.</text>
</comment>
<dbReference type="SUPFAM" id="SSF51197">
    <property type="entry name" value="Clavaminate synthase-like"/>
    <property type="match status" value="1"/>
</dbReference>
<dbReference type="Pfam" id="PF23169">
    <property type="entry name" value="HalD"/>
    <property type="match status" value="1"/>
</dbReference>
<protein>
    <recommendedName>
        <fullName evidence="3">Fe2OG dioxygenase domain-containing protein</fullName>
    </recommendedName>
</protein>
<gene>
    <name evidence="1" type="ORF">XYCOK13_22650</name>
</gene>
<dbReference type="RefSeq" id="WP_213412245.1">
    <property type="nucleotide sequence ID" value="NZ_BOVK01000028.1"/>
</dbReference>
<accession>A0A8J4M3E1</accession>